<dbReference type="SMART" id="SM00717">
    <property type="entry name" value="SANT"/>
    <property type="match status" value="1"/>
</dbReference>
<accession>A0AAD4KNZ6</accession>
<name>A0AAD4KNZ6_9EURO</name>
<feature type="compositionally biased region" description="Low complexity" evidence="1">
    <location>
        <begin position="29"/>
        <end position="46"/>
    </location>
</feature>
<organism evidence="4 5">
    <name type="scientific">Talaromyces proteolyticus</name>
    <dbReference type="NCBI Taxonomy" id="1131652"/>
    <lineage>
        <taxon>Eukaryota</taxon>
        <taxon>Fungi</taxon>
        <taxon>Dikarya</taxon>
        <taxon>Ascomycota</taxon>
        <taxon>Pezizomycotina</taxon>
        <taxon>Eurotiomycetes</taxon>
        <taxon>Eurotiomycetidae</taxon>
        <taxon>Eurotiales</taxon>
        <taxon>Trichocomaceae</taxon>
        <taxon>Talaromyces</taxon>
        <taxon>Talaromyces sect. Bacilispori</taxon>
    </lineage>
</organism>
<dbReference type="PROSITE" id="PS51294">
    <property type="entry name" value="HTH_MYB"/>
    <property type="match status" value="1"/>
</dbReference>
<sequence>MEPNKKPITLTNMIVYSGPPHRPRKRSKSPFSIDGTSSFQFQTSSSLAHPLPPRPSAPVTHSTIPDSLDRELSSLSSTGPVQLPIQPQSDSSQSREATPVNSVESSKEDNLDCDITTDMNEHNNPQGDNESLSEICQATSLQENCHSIQRSTRDSPVAFNPDAESQCNTSNDEGCESVVPESPAWNIPTDAGTDGTRMSNQHSINLLDDADLDAVTPEIKTSRLAKLDLASQNEELELTENHCPDEIVTGSDSRPYQSQRTDGLLPIRMTTKHTNLLGAGMKGPKSIPVFATQKYAGRNRQRRRASSESLESDDPEDDDYHNDSLGEGDITDIEILTPPAKRQKRVSASTRSARRRTSSQERADSTATSLANLSSASLMVQTSFSPETIRIRGYLTRKVSLSAVRYCCVFTEDRESTANDSSLFNSLASFTGPSSDADEPTAMSDFQTIDIEGLFTREQTPSGYTWKCTFREDKSSPSSSGASPITAHNTSPGTKRPACSSGRISRRVKRVKYTHKEDALIIDLKERQKLTWPEIAKHLPGRTINALQVHYFTELKDGKRQKTETALRQAKAGQQQNKGLSRAQPNRPRPSNGVPPRQPRYRLRRNRQSPSRYSPE</sequence>
<evidence type="ECO:0000313" key="4">
    <source>
        <dbReference type="EMBL" id="KAH8695694.1"/>
    </source>
</evidence>
<evidence type="ECO:0008006" key="6">
    <source>
        <dbReference type="Google" id="ProtNLM"/>
    </source>
</evidence>
<dbReference type="Proteomes" id="UP001201262">
    <property type="component" value="Unassembled WGS sequence"/>
</dbReference>
<proteinExistence type="predicted"/>
<gene>
    <name evidence="4" type="ORF">BGW36DRAFT_409194</name>
</gene>
<dbReference type="AlphaFoldDB" id="A0AAD4KNZ6"/>
<feature type="compositionally biased region" description="Acidic residues" evidence="1">
    <location>
        <begin position="310"/>
        <end position="320"/>
    </location>
</feature>
<feature type="domain" description="Myb-like" evidence="2">
    <location>
        <begin position="505"/>
        <end position="555"/>
    </location>
</feature>
<dbReference type="EMBL" id="JAJTJA010000008">
    <property type="protein sequence ID" value="KAH8695694.1"/>
    <property type="molecule type" value="Genomic_DNA"/>
</dbReference>
<dbReference type="SUPFAM" id="SSF46689">
    <property type="entry name" value="Homeodomain-like"/>
    <property type="match status" value="1"/>
</dbReference>
<evidence type="ECO:0000259" key="3">
    <source>
        <dbReference type="PROSITE" id="PS51294"/>
    </source>
</evidence>
<dbReference type="InterPro" id="IPR017930">
    <property type="entry name" value="Myb_dom"/>
</dbReference>
<feature type="domain" description="HTH myb-type" evidence="3">
    <location>
        <begin position="505"/>
        <end position="559"/>
    </location>
</feature>
<dbReference type="PROSITE" id="PS50090">
    <property type="entry name" value="MYB_LIKE"/>
    <property type="match status" value="1"/>
</dbReference>
<evidence type="ECO:0000256" key="1">
    <source>
        <dbReference type="SAM" id="MobiDB-lite"/>
    </source>
</evidence>
<feature type="region of interest" description="Disordered" evidence="1">
    <location>
        <begin position="475"/>
        <end position="504"/>
    </location>
</feature>
<feature type="region of interest" description="Disordered" evidence="1">
    <location>
        <begin position="291"/>
        <end position="369"/>
    </location>
</feature>
<dbReference type="InterPro" id="IPR001005">
    <property type="entry name" value="SANT/Myb"/>
</dbReference>
<feature type="region of interest" description="Disordered" evidence="1">
    <location>
        <begin position="1"/>
        <end position="130"/>
    </location>
</feature>
<dbReference type="CDD" id="cd00167">
    <property type="entry name" value="SANT"/>
    <property type="match status" value="1"/>
</dbReference>
<dbReference type="InterPro" id="IPR009057">
    <property type="entry name" value="Homeodomain-like_sf"/>
</dbReference>
<comment type="caution">
    <text evidence="4">The sequence shown here is derived from an EMBL/GenBank/DDBJ whole genome shotgun (WGS) entry which is preliminary data.</text>
</comment>
<dbReference type="Gene3D" id="1.10.10.60">
    <property type="entry name" value="Homeodomain-like"/>
    <property type="match status" value="1"/>
</dbReference>
<dbReference type="GeneID" id="70249385"/>
<evidence type="ECO:0000259" key="2">
    <source>
        <dbReference type="PROSITE" id="PS50090"/>
    </source>
</evidence>
<feature type="compositionally biased region" description="Polar residues" evidence="1">
    <location>
        <begin position="163"/>
        <end position="172"/>
    </location>
</feature>
<keyword evidence="5" id="KW-1185">Reference proteome</keyword>
<dbReference type="RefSeq" id="XP_046070836.1">
    <property type="nucleotide sequence ID" value="XM_046219098.1"/>
</dbReference>
<feature type="region of interest" description="Disordered" evidence="1">
    <location>
        <begin position="566"/>
        <end position="616"/>
    </location>
</feature>
<evidence type="ECO:0000313" key="5">
    <source>
        <dbReference type="Proteomes" id="UP001201262"/>
    </source>
</evidence>
<feature type="region of interest" description="Disordered" evidence="1">
    <location>
        <begin position="153"/>
        <end position="186"/>
    </location>
</feature>
<feature type="compositionally biased region" description="Polar residues" evidence="1">
    <location>
        <begin position="85"/>
        <end position="104"/>
    </location>
</feature>
<reference evidence="4" key="1">
    <citation type="submission" date="2021-12" db="EMBL/GenBank/DDBJ databases">
        <title>Convergent genome expansion in fungi linked to evolution of root-endophyte symbiosis.</title>
        <authorList>
            <consortium name="DOE Joint Genome Institute"/>
            <person name="Ke Y.-H."/>
            <person name="Bonito G."/>
            <person name="Liao H.-L."/>
            <person name="Looney B."/>
            <person name="Rojas-Flechas A."/>
            <person name="Nash J."/>
            <person name="Hameed K."/>
            <person name="Schadt C."/>
            <person name="Martin F."/>
            <person name="Crous P.W."/>
            <person name="Miettinen O."/>
            <person name="Magnuson J.K."/>
            <person name="Labbe J."/>
            <person name="Jacobson D."/>
            <person name="Doktycz M.J."/>
            <person name="Veneault-Fourrey C."/>
            <person name="Kuo A."/>
            <person name="Mondo S."/>
            <person name="Calhoun S."/>
            <person name="Riley R."/>
            <person name="Ohm R."/>
            <person name="LaButti K."/>
            <person name="Andreopoulos B."/>
            <person name="Pangilinan J."/>
            <person name="Nolan M."/>
            <person name="Tritt A."/>
            <person name="Clum A."/>
            <person name="Lipzen A."/>
            <person name="Daum C."/>
            <person name="Barry K."/>
            <person name="Grigoriev I.V."/>
            <person name="Vilgalys R."/>
        </authorList>
    </citation>
    <scope>NUCLEOTIDE SEQUENCE</scope>
    <source>
        <strain evidence="4">PMI_201</strain>
    </source>
</reference>
<protein>
    <recommendedName>
        <fullName evidence="6">Myb-like domain-containing protein</fullName>
    </recommendedName>
</protein>